<evidence type="ECO:0000313" key="2">
    <source>
        <dbReference type="Proteomes" id="UP000182241"/>
    </source>
</evidence>
<organism evidence="1 2">
    <name type="scientific">Tsukamurella tyrosinosolvens</name>
    <dbReference type="NCBI Taxonomy" id="57704"/>
    <lineage>
        <taxon>Bacteria</taxon>
        <taxon>Bacillati</taxon>
        <taxon>Actinomycetota</taxon>
        <taxon>Actinomycetes</taxon>
        <taxon>Mycobacteriales</taxon>
        <taxon>Tsukamurellaceae</taxon>
        <taxon>Tsukamurella</taxon>
    </lineage>
</organism>
<evidence type="ECO:0000313" key="1">
    <source>
        <dbReference type="EMBL" id="SEC74702.1"/>
    </source>
</evidence>
<dbReference type="EMBL" id="FNSA01000003">
    <property type="protein sequence ID" value="SEC74702.1"/>
    <property type="molecule type" value="Genomic_DNA"/>
</dbReference>
<dbReference type="Proteomes" id="UP000182241">
    <property type="component" value="Unassembled WGS sequence"/>
</dbReference>
<name>A0A1H4V0U4_TSUTY</name>
<proteinExistence type="predicted"/>
<sequence>MDLNLTDAQRDELRAQAYAILYRTDGLYPPGARVTRKPGSPNYTGVVLRPSFDLLVALDSGGEETASLDAWKPA</sequence>
<protein>
    <submittedName>
        <fullName evidence="1">Uncharacterized protein</fullName>
    </submittedName>
</protein>
<reference evidence="2" key="1">
    <citation type="submission" date="2016-10" db="EMBL/GenBank/DDBJ databases">
        <authorList>
            <person name="Varghese N."/>
            <person name="Submissions S."/>
        </authorList>
    </citation>
    <scope>NUCLEOTIDE SEQUENCE [LARGE SCALE GENOMIC DNA]</scope>
    <source>
        <strain evidence="2">DSM 44234</strain>
    </source>
</reference>
<gene>
    <name evidence="1" type="ORF">SAMN04489793_3106</name>
</gene>
<dbReference type="RefSeq" id="WP_068742884.1">
    <property type="nucleotide sequence ID" value="NZ_FNSA01000003.1"/>
</dbReference>
<accession>A0A1H4V0U4</accession>
<keyword evidence="2" id="KW-1185">Reference proteome</keyword>
<dbReference type="STRING" id="57704.SAMN04489793_3106"/>
<dbReference type="AlphaFoldDB" id="A0A1H4V0U4"/>